<feature type="transmembrane region" description="Helical" evidence="1">
    <location>
        <begin position="73"/>
        <end position="99"/>
    </location>
</feature>
<dbReference type="Proteomes" id="UP000515406">
    <property type="component" value="Chromosome"/>
</dbReference>
<feature type="transmembrane region" description="Helical" evidence="1">
    <location>
        <begin position="28"/>
        <end position="53"/>
    </location>
</feature>
<dbReference type="EMBL" id="LR828257">
    <property type="protein sequence ID" value="CAD0298058.1"/>
    <property type="molecule type" value="Genomic_DNA"/>
</dbReference>
<evidence type="ECO:0000313" key="2">
    <source>
        <dbReference type="EMBL" id="CAD0298058.1"/>
    </source>
</evidence>
<evidence type="ECO:0000256" key="1">
    <source>
        <dbReference type="SAM" id="Phobius"/>
    </source>
</evidence>
<gene>
    <name evidence="2" type="ORF">CFBP498_00260</name>
    <name evidence="3" type="ORF">R4K57_04125</name>
</gene>
<reference evidence="3 5" key="2">
    <citation type="submission" date="2023-10" db="EMBL/GenBank/DDBJ databases">
        <title>A new tool for lettuce pathogen research.</title>
        <authorList>
            <person name="Horton K.N."/>
            <person name="Cseke L.J."/>
            <person name="Badiwe M."/>
            <person name="Tesfaye D."/>
            <person name="Klein A."/>
            <person name="Su J."/>
            <person name="Potnis N."/>
            <person name="Gassmann W."/>
        </authorList>
    </citation>
    <scope>NUCLEOTIDE SEQUENCE [LARGE SCALE GENOMIC DNA]</scope>
    <source>
        <strain evidence="3 5">JSKH1901</strain>
    </source>
</reference>
<protein>
    <recommendedName>
        <fullName evidence="6">Transmembrane protein</fullName>
    </recommendedName>
</protein>
<reference evidence="2 4" key="1">
    <citation type="submission" date="2020-07" db="EMBL/GenBank/DDBJ databases">
        <authorList>
            <person name="Pothier F. J."/>
        </authorList>
    </citation>
    <scope>NUCLEOTIDE SEQUENCE [LARGE SCALE GENOMIC DNA]</scope>
    <source>
        <strain evidence="2 4">CFBP 498</strain>
    </source>
</reference>
<proteinExistence type="predicted"/>
<evidence type="ECO:0008006" key="6">
    <source>
        <dbReference type="Google" id="ProtNLM"/>
    </source>
</evidence>
<evidence type="ECO:0000313" key="4">
    <source>
        <dbReference type="Proteomes" id="UP000515406"/>
    </source>
</evidence>
<dbReference type="AlphaFoldDB" id="A0A6V7B8K1"/>
<evidence type="ECO:0000313" key="5">
    <source>
        <dbReference type="Proteomes" id="UP001187425"/>
    </source>
</evidence>
<accession>A0A6V7B8K1</accession>
<organism evidence="2 4">
    <name type="scientific">Xanthomonas hortorum pv. vitians</name>
    <dbReference type="NCBI Taxonomy" id="83224"/>
    <lineage>
        <taxon>Bacteria</taxon>
        <taxon>Pseudomonadati</taxon>
        <taxon>Pseudomonadota</taxon>
        <taxon>Gammaproteobacteria</taxon>
        <taxon>Lysobacterales</taxon>
        <taxon>Lysobacteraceae</taxon>
        <taxon>Xanthomonas</taxon>
    </lineage>
</organism>
<evidence type="ECO:0000313" key="3">
    <source>
        <dbReference type="EMBL" id="MDV7247620.1"/>
    </source>
</evidence>
<dbReference type="Proteomes" id="UP001187425">
    <property type="component" value="Unassembled WGS sequence"/>
</dbReference>
<keyword evidence="4" id="KW-1185">Reference proteome</keyword>
<keyword evidence="1" id="KW-0472">Membrane</keyword>
<sequence length="115" mass="13095">MKKRPKSPPPPTPVPANSRIVDWLVRGVVLVIAVACCGRLWLLLQAVISGRYVSVVRGRPARTFYAETDPQRYWISIGWDGLLTTALLVVVGVFAYLAWKDYRRDRAEAMRRGRR</sequence>
<dbReference type="EMBL" id="JAWMQI010000009">
    <property type="protein sequence ID" value="MDV7247620.1"/>
    <property type="molecule type" value="Genomic_DNA"/>
</dbReference>
<keyword evidence="1" id="KW-0812">Transmembrane</keyword>
<dbReference type="EMBL" id="LR828257">
    <property type="protein sequence ID" value="CAD0298053.1"/>
    <property type="molecule type" value="Genomic_DNA"/>
</dbReference>
<keyword evidence="1" id="KW-1133">Transmembrane helix</keyword>
<name>A0A6V7B8K1_9XANT</name>
<dbReference type="GeneID" id="55514685"/>
<dbReference type="RefSeq" id="WP_180334422.1">
    <property type="nucleotide sequence ID" value="NZ_CP060399.1"/>
</dbReference>